<dbReference type="Proteomes" id="UP001642483">
    <property type="component" value="Unassembled WGS sequence"/>
</dbReference>
<dbReference type="EC" id="2.3.2.27" evidence="11"/>
<dbReference type="InterPro" id="IPR013083">
    <property type="entry name" value="Znf_RING/FYVE/PHD"/>
</dbReference>
<dbReference type="SMART" id="SM00184">
    <property type="entry name" value="RING"/>
    <property type="match status" value="1"/>
</dbReference>
<evidence type="ECO:0000256" key="7">
    <source>
        <dbReference type="ARBA" id="ARBA00022771"/>
    </source>
</evidence>
<dbReference type="SUPFAM" id="SSF117839">
    <property type="entry name" value="WWE domain"/>
    <property type="match status" value="2"/>
</dbReference>
<organism evidence="14 15">
    <name type="scientific">Clavelina lepadiformis</name>
    <name type="common">Light-bulb sea squirt</name>
    <name type="synonym">Ascidia lepadiformis</name>
    <dbReference type="NCBI Taxonomy" id="159417"/>
    <lineage>
        <taxon>Eukaryota</taxon>
        <taxon>Metazoa</taxon>
        <taxon>Chordata</taxon>
        <taxon>Tunicata</taxon>
        <taxon>Ascidiacea</taxon>
        <taxon>Aplousobranchia</taxon>
        <taxon>Clavelinidae</taxon>
        <taxon>Clavelina</taxon>
    </lineage>
</organism>
<dbReference type="InterPro" id="IPR004170">
    <property type="entry name" value="WWE_dom"/>
</dbReference>
<evidence type="ECO:0000256" key="3">
    <source>
        <dbReference type="ARBA" id="ARBA00009413"/>
    </source>
</evidence>
<evidence type="ECO:0000256" key="9">
    <source>
        <dbReference type="ARBA" id="ARBA00022976"/>
    </source>
</evidence>
<comment type="pathway">
    <text evidence="2 11">Protein modification; protein ubiquitination.</text>
</comment>
<evidence type="ECO:0000256" key="11">
    <source>
        <dbReference type="RuleBase" id="RU367105"/>
    </source>
</evidence>
<evidence type="ECO:0000256" key="1">
    <source>
        <dbReference type="ARBA" id="ARBA00000900"/>
    </source>
</evidence>
<dbReference type="InterPro" id="IPR018957">
    <property type="entry name" value="Znf_C3HC4_RING-type"/>
</dbReference>
<comment type="caution">
    <text evidence="14">The sequence shown here is derived from an EMBL/GenBank/DDBJ whole genome shotgun (WGS) entry which is preliminary data.</text>
</comment>
<evidence type="ECO:0000259" key="13">
    <source>
        <dbReference type="PROSITE" id="PS50918"/>
    </source>
</evidence>
<dbReference type="SUPFAM" id="SSF57850">
    <property type="entry name" value="RING/U-box"/>
    <property type="match status" value="1"/>
</dbReference>
<dbReference type="Gene3D" id="3.30.40.10">
    <property type="entry name" value="Zinc/RING finger domain, C3HC4 (zinc finger)"/>
    <property type="match status" value="1"/>
</dbReference>
<evidence type="ECO:0000256" key="10">
    <source>
        <dbReference type="PROSITE-ProRule" id="PRU00175"/>
    </source>
</evidence>
<dbReference type="CDD" id="cd09633">
    <property type="entry name" value="Deltex_C"/>
    <property type="match status" value="1"/>
</dbReference>
<comment type="subcellular location">
    <subcellularLocation>
        <location evidence="11">Cytoplasm</location>
    </subcellularLocation>
</comment>
<feature type="domain" description="RING-type" evidence="12">
    <location>
        <begin position="215"/>
        <end position="276"/>
    </location>
</feature>
<dbReference type="InterPro" id="IPR001841">
    <property type="entry name" value="Znf_RING"/>
</dbReference>
<dbReference type="Pfam" id="PF02825">
    <property type="entry name" value="WWE"/>
    <property type="match status" value="2"/>
</dbReference>
<protein>
    <recommendedName>
        <fullName evidence="11">E3 ubiquitin-protein ligase</fullName>
        <ecNumber evidence="11">2.3.2.27</ecNumber>
    </recommendedName>
</protein>
<dbReference type="SMART" id="SM00678">
    <property type="entry name" value="WWE"/>
    <property type="match status" value="2"/>
</dbReference>
<sequence length="420" mass="47996">MDGSQIVVWEKMDETIIGWLMYDADVCCNIEKAYQEYVENKDDKKKVFSLDNYFCIDFSIMEEIELNYGTRPVHRLTYPSNSALGMGVRWSWDMKVCHQNEFFPYSADVSNYIEEHRSKDKTSQVDLFKQFPDMNYTIDLLRNTQVNNSTGYERKVQREKIRHNFPVIKSKTKTFAENNDETSGKKKKKLNLSTEVIQELKKFAVAVTDPNDEDCCICMSSLRDDSAFADPSKASHSGFATVLELKTCKHTFHSDCLKAAFKSGAKKSSFTCPYCKTIYGVKEGNQPPGTMRHRVIPQNIPGFRCGTIQITYHISPGIQTDEHPNPGQPFRASFPRTAYLPDNSEGRKILSLLYVAWKRRLTFTIGTSVTTGQSNVVTWNEIHHKTEIQNNRGHGYPDPHYFANVVAELKAHGVTEADLK</sequence>
<dbReference type="Gene3D" id="3.30.720.50">
    <property type="match status" value="2"/>
</dbReference>
<evidence type="ECO:0000256" key="2">
    <source>
        <dbReference type="ARBA" id="ARBA00004906"/>
    </source>
</evidence>
<reference evidence="14 15" key="1">
    <citation type="submission" date="2024-02" db="EMBL/GenBank/DDBJ databases">
        <authorList>
            <person name="Daric V."/>
            <person name="Darras S."/>
        </authorList>
    </citation>
    <scope>NUCLEOTIDE SEQUENCE [LARGE SCALE GENOMIC DNA]</scope>
</reference>
<proteinExistence type="inferred from homology"/>
<keyword evidence="7 10" id="KW-0863">Zinc-finger</keyword>
<evidence type="ECO:0000256" key="4">
    <source>
        <dbReference type="ARBA" id="ARBA00022679"/>
    </source>
</evidence>
<evidence type="ECO:0000313" key="15">
    <source>
        <dbReference type="Proteomes" id="UP001642483"/>
    </source>
</evidence>
<keyword evidence="15" id="KW-1185">Reference proteome</keyword>
<evidence type="ECO:0000259" key="12">
    <source>
        <dbReference type="PROSITE" id="PS50089"/>
    </source>
</evidence>
<keyword evidence="9" id="KW-0914">Notch signaling pathway</keyword>
<dbReference type="InterPro" id="IPR039396">
    <property type="entry name" value="Deltex_C"/>
</dbReference>
<dbReference type="Pfam" id="PF18102">
    <property type="entry name" value="DTC"/>
    <property type="match status" value="1"/>
</dbReference>
<evidence type="ECO:0000313" key="14">
    <source>
        <dbReference type="EMBL" id="CAK8679806.1"/>
    </source>
</evidence>
<evidence type="ECO:0000256" key="6">
    <source>
        <dbReference type="ARBA" id="ARBA00022737"/>
    </source>
</evidence>
<comment type="catalytic activity">
    <reaction evidence="1 11">
        <text>S-ubiquitinyl-[E2 ubiquitin-conjugating enzyme]-L-cysteine + [acceptor protein]-L-lysine = [E2 ubiquitin-conjugating enzyme]-L-cysteine + N(6)-ubiquitinyl-[acceptor protein]-L-lysine.</text>
        <dbReference type="EC" id="2.3.2.27"/>
    </reaction>
</comment>
<dbReference type="InterPro" id="IPR018123">
    <property type="entry name" value="WWE-dom_subgr"/>
</dbReference>
<evidence type="ECO:0000256" key="5">
    <source>
        <dbReference type="ARBA" id="ARBA00022723"/>
    </source>
</evidence>
<dbReference type="Gene3D" id="3.30.390.130">
    <property type="match status" value="1"/>
</dbReference>
<comment type="similarity">
    <text evidence="3 11">Belongs to the Deltex family.</text>
</comment>
<dbReference type="Pfam" id="PF00097">
    <property type="entry name" value="zf-C3HC4"/>
    <property type="match status" value="1"/>
</dbReference>
<keyword evidence="8 11" id="KW-0862">Zinc</keyword>
<dbReference type="InterPro" id="IPR039399">
    <property type="entry name" value="Deltex_C_sf"/>
</dbReference>
<dbReference type="PROSITE" id="PS50089">
    <property type="entry name" value="ZF_RING_2"/>
    <property type="match status" value="1"/>
</dbReference>
<feature type="domain" description="WWE" evidence="13">
    <location>
        <begin position="75"/>
        <end position="158"/>
    </location>
</feature>
<gene>
    <name evidence="14" type="ORF">CVLEPA_LOCUS10059</name>
</gene>
<accession>A0ABP0FM66</accession>
<keyword evidence="6" id="KW-0677">Repeat</keyword>
<dbReference type="EMBL" id="CAWYQH010000068">
    <property type="protein sequence ID" value="CAK8679806.1"/>
    <property type="molecule type" value="Genomic_DNA"/>
</dbReference>
<keyword evidence="11" id="KW-0963">Cytoplasm</keyword>
<evidence type="ECO:0000256" key="8">
    <source>
        <dbReference type="ARBA" id="ARBA00022833"/>
    </source>
</evidence>
<dbReference type="InterPro" id="IPR037197">
    <property type="entry name" value="WWE_dom_sf"/>
</dbReference>
<keyword evidence="4 11" id="KW-0808">Transferase</keyword>
<keyword evidence="5 11" id="KW-0479">Metal-binding</keyword>
<dbReference type="PROSITE" id="PS50918">
    <property type="entry name" value="WWE"/>
    <property type="match status" value="1"/>
</dbReference>
<dbReference type="PANTHER" id="PTHR12622">
    <property type="entry name" value="DELTEX-RELATED"/>
    <property type="match status" value="1"/>
</dbReference>
<dbReference type="InterPro" id="IPR039398">
    <property type="entry name" value="Deltex_fam"/>
</dbReference>
<name>A0ABP0FM66_CLALP</name>